<gene>
    <name evidence="2" type="ORF">H8711_09250</name>
</gene>
<dbReference type="PIRSF" id="PIRSF006402">
    <property type="entry name" value="UCP006402_thioredoxin"/>
    <property type="match status" value="1"/>
</dbReference>
<sequence length="667" mass="75636">MSENLLIHEKSPYLLQHAHNPVHWYPWGDEAFQAARREDKPIFLSVGYSTCHWCHVMERESFEDEEAAALLNRAFLAIKVDREERPDVDAVYMAVCQALTGSGGWPLTILMTPDQKPFWAGTYLPKRSRYGQTGLMELLERVEALWNTGREQLLQAGDEIAAHIARPENTRASEPDKELLHEAVKLFRRSFDGKDGGFGAAPKFPTPHNLLFLMEYAGLEGAPDSLHMAETTLVQMARGGLFDQIGGGFSRYSTDKRWLAPHFEKMLYDNALLAYTYLEAFQRTERQFYRVVVERTLDYVLRELTGPSGEFYCGQDADSDGEEGGYYLFTPGEVERVLSAGESNLFCKWYGITQQGNFEGKCIPNLLMNPDYDREPPELAQVRQKLYEYRLNRTKLHRDDKVLTAWNALMIAALAKAYRVLGETKYLDAACRARDFIRENIALPDGRLRLRWREGEAAHAGQLDDYAFYAWALLELYAANFDASCLMEAVSLAEQMREHFWDEQRGGFYLTANDAEQLIARPKETYDGAMPSGNSVAGLVLVRLWKLTGEEKWSELAGRQLSFLAGSAQEYPAGFSFALLSICEMLYPSREMVCVTANGVPDGLCKLSEQNRLHTLLKSRENADLLTQAVPFTEHYSVPKSGNAFYLCKNGACAAPVYDLEELKRMI</sequence>
<dbReference type="PANTHER" id="PTHR42899:SF1">
    <property type="entry name" value="SPERMATOGENESIS-ASSOCIATED PROTEIN 20"/>
    <property type="match status" value="1"/>
</dbReference>
<dbReference type="AlphaFoldDB" id="A0A926I532"/>
<dbReference type="SUPFAM" id="SSF48208">
    <property type="entry name" value="Six-hairpin glycosidases"/>
    <property type="match status" value="1"/>
</dbReference>
<dbReference type="SUPFAM" id="SSF52833">
    <property type="entry name" value="Thioredoxin-like"/>
    <property type="match status" value="1"/>
</dbReference>
<protein>
    <submittedName>
        <fullName evidence="2">Thioredoxin domain-containing protein</fullName>
    </submittedName>
</protein>
<feature type="domain" description="Spermatogenesis-associated protein 20-like TRX" evidence="1">
    <location>
        <begin position="4"/>
        <end position="164"/>
    </location>
</feature>
<proteinExistence type="predicted"/>
<dbReference type="GO" id="GO:0005975">
    <property type="term" value="P:carbohydrate metabolic process"/>
    <property type="evidence" value="ECO:0007669"/>
    <property type="project" value="InterPro"/>
</dbReference>
<dbReference type="Gene3D" id="3.40.30.10">
    <property type="entry name" value="Glutaredoxin"/>
    <property type="match status" value="1"/>
</dbReference>
<dbReference type="Gene3D" id="1.50.10.10">
    <property type="match status" value="1"/>
</dbReference>
<dbReference type="CDD" id="cd02955">
    <property type="entry name" value="SSP411"/>
    <property type="match status" value="1"/>
</dbReference>
<dbReference type="InterPro" id="IPR036249">
    <property type="entry name" value="Thioredoxin-like_sf"/>
</dbReference>
<accession>A0A926I532</accession>
<dbReference type="InterPro" id="IPR012341">
    <property type="entry name" value="6hp_glycosidase-like_sf"/>
</dbReference>
<dbReference type="InterPro" id="IPR008928">
    <property type="entry name" value="6-hairpin_glycosidase_sf"/>
</dbReference>
<dbReference type="Pfam" id="PF03190">
    <property type="entry name" value="Thioredox_DsbH"/>
    <property type="match status" value="1"/>
</dbReference>
<evidence type="ECO:0000313" key="2">
    <source>
        <dbReference type="EMBL" id="MBC8547113.1"/>
    </source>
</evidence>
<comment type="caution">
    <text evidence="2">The sequence shown here is derived from an EMBL/GenBank/DDBJ whole genome shotgun (WGS) entry which is preliminary data.</text>
</comment>
<dbReference type="InterPro" id="IPR024705">
    <property type="entry name" value="Ssp411"/>
</dbReference>
<dbReference type="InterPro" id="IPR004879">
    <property type="entry name" value="Ssp411-like_TRX"/>
</dbReference>
<dbReference type="RefSeq" id="WP_249283188.1">
    <property type="nucleotide sequence ID" value="NZ_JACRST010000014.1"/>
</dbReference>
<evidence type="ECO:0000259" key="1">
    <source>
        <dbReference type="Pfam" id="PF03190"/>
    </source>
</evidence>
<dbReference type="EMBL" id="JACRST010000014">
    <property type="protein sequence ID" value="MBC8547113.1"/>
    <property type="molecule type" value="Genomic_DNA"/>
</dbReference>
<reference evidence="2" key="1">
    <citation type="submission" date="2020-08" db="EMBL/GenBank/DDBJ databases">
        <title>Genome public.</title>
        <authorList>
            <person name="Liu C."/>
            <person name="Sun Q."/>
        </authorList>
    </citation>
    <scope>NUCLEOTIDE SEQUENCE</scope>
    <source>
        <strain evidence="2">NSJ-31</strain>
    </source>
</reference>
<evidence type="ECO:0000313" key="3">
    <source>
        <dbReference type="Proteomes" id="UP000653127"/>
    </source>
</evidence>
<dbReference type="PANTHER" id="PTHR42899">
    <property type="entry name" value="SPERMATOGENESIS-ASSOCIATED PROTEIN 20"/>
    <property type="match status" value="1"/>
</dbReference>
<organism evidence="2 3">
    <name type="scientific">Ligaoa zhengdingensis</name>
    <dbReference type="NCBI Taxonomy" id="2763658"/>
    <lineage>
        <taxon>Bacteria</taxon>
        <taxon>Bacillati</taxon>
        <taxon>Bacillota</taxon>
        <taxon>Clostridia</taxon>
        <taxon>Eubacteriales</taxon>
        <taxon>Oscillospiraceae</taxon>
        <taxon>Ligaoa</taxon>
    </lineage>
</organism>
<dbReference type="Proteomes" id="UP000653127">
    <property type="component" value="Unassembled WGS sequence"/>
</dbReference>
<keyword evidence="3" id="KW-1185">Reference proteome</keyword>
<name>A0A926I532_9FIRM</name>